<evidence type="ECO:0000313" key="2">
    <source>
        <dbReference type="EMBL" id="KAL5111836.1"/>
    </source>
</evidence>
<keyword evidence="3" id="KW-1185">Reference proteome</keyword>
<comment type="caution">
    <text evidence="2">The sequence shown here is derived from an EMBL/GenBank/DDBJ whole genome shotgun (WGS) entry which is preliminary data.</text>
</comment>
<dbReference type="EMBL" id="JAKROA010000001">
    <property type="protein sequence ID" value="KAL5111836.1"/>
    <property type="molecule type" value="Genomic_DNA"/>
</dbReference>
<dbReference type="Proteomes" id="UP001651158">
    <property type="component" value="Unassembled WGS sequence"/>
</dbReference>
<accession>A0ABR4QQJ6</accession>
<sequence>MPLLRHLHLRRSEAMRINLSSWCFAVSSHNRIPKYSTTTGDGEEEEEEEGERDGEQGSMENNVRLACPLASNSHTHRYGVVTEATSPIDGGGGGNSQILDFLFSIGVSSALHVMVCLTKFKLNPTLRCAHYHRCVVLNRPISDASVALWTRRPAPTNICSFSKLCKTRTYTYAEYGGLPICRHDLHFPPVTISILSDDGSEWCEVEVPAVETLIHQLDYRIG</sequence>
<evidence type="ECO:0000256" key="1">
    <source>
        <dbReference type="SAM" id="MobiDB-lite"/>
    </source>
</evidence>
<gene>
    <name evidence="2" type="ORF">TcWFU_003765</name>
</gene>
<name>A0ABR4QQJ6_9CEST</name>
<reference evidence="2 3" key="1">
    <citation type="journal article" date="2022" name="Front. Cell. Infect. Microbiol.">
        <title>The Genomes of Two Strains of Taenia crassiceps the Animal Model for the Study of Human Cysticercosis.</title>
        <authorList>
            <person name="Bobes R.J."/>
            <person name="Estrada K."/>
            <person name="Rios-Valencia D.G."/>
            <person name="Calderon-Gallegos A."/>
            <person name="de la Torre P."/>
            <person name="Carrero J.C."/>
            <person name="Sanchez-Flores A."/>
            <person name="Laclette J.P."/>
        </authorList>
    </citation>
    <scope>NUCLEOTIDE SEQUENCE [LARGE SCALE GENOMIC DNA]</scope>
    <source>
        <strain evidence="2">WFUcys</strain>
    </source>
</reference>
<evidence type="ECO:0000313" key="3">
    <source>
        <dbReference type="Proteomes" id="UP001651158"/>
    </source>
</evidence>
<protein>
    <submittedName>
        <fullName evidence="2">Uncharacterized protein</fullName>
    </submittedName>
</protein>
<feature type="compositionally biased region" description="Acidic residues" evidence="1">
    <location>
        <begin position="41"/>
        <end position="52"/>
    </location>
</feature>
<proteinExistence type="predicted"/>
<feature type="region of interest" description="Disordered" evidence="1">
    <location>
        <begin position="34"/>
        <end position="59"/>
    </location>
</feature>
<organism evidence="2 3">
    <name type="scientific">Taenia crassiceps</name>
    <dbReference type="NCBI Taxonomy" id="6207"/>
    <lineage>
        <taxon>Eukaryota</taxon>
        <taxon>Metazoa</taxon>
        <taxon>Spiralia</taxon>
        <taxon>Lophotrochozoa</taxon>
        <taxon>Platyhelminthes</taxon>
        <taxon>Cestoda</taxon>
        <taxon>Eucestoda</taxon>
        <taxon>Cyclophyllidea</taxon>
        <taxon>Taeniidae</taxon>
        <taxon>Taenia</taxon>
    </lineage>
</organism>